<dbReference type="Pfam" id="PF00098">
    <property type="entry name" value="zf-CCHC"/>
    <property type="match status" value="1"/>
</dbReference>
<proteinExistence type="predicted"/>
<keyword evidence="3" id="KW-1185">Reference proteome</keyword>
<evidence type="ECO:0000313" key="2">
    <source>
        <dbReference type="EMBL" id="KAK8974770.1"/>
    </source>
</evidence>
<dbReference type="SUPFAM" id="SSF57756">
    <property type="entry name" value="Retrovirus zinc finger-like domains"/>
    <property type="match status" value="1"/>
</dbReference>
<dbReference type="EMBL" id="JBBPBN010000157">
    <property type="protein sequence ID" value="KAK8974770.1"/>
    <property type="molecule type" value="Genomic_DNA"/>
</dbReference>
<reference evidence="2 3" key="1">
    <citation type="journal article" date="2024" name="G3 (Bethesda)">
        <title>Genome assembly of Hibiscus sabdariffa L. provides insights into metabolisms of medicinal natural products.</title>
        <authorList>
            <person name="Kim T."/>
        </authorList>
    </citation>
    <scope>NUCLEOTIDE SEQUENCE [LARGE SCALE GENOMIC DNA]</scope>
    <source>
        <strain evidence="2">TK-2024</strain>
        <tissue evidence="2">Old leaves</tissue>
    </source>
</reference>
<feature type="domain" description="CCHC-type" evidence="1">
    <location>
        <begin position="53"/>
        <end position="64"/>
    </location>
</feature>
<organism evidence="2 3">
    <name type="scientific">Hibiscus sabdariffa</name>
    <name type="common">roselle</name>
    <dbReference type="NCBI Taxonomy" id="183260"/>
    <lineage>
        <taxon>Eukaryota</taxon>
        <taxon>Viridiplantae</taxon>
        <taxon>Streptophyta</taxon>
        <taxon>Embryophyta</taxon>
        <taxon>Tracheophyta</taxon>
        <taxon>Spermatophyta</taxon>
        <taxon>Magnoliopsida</taxon>
        <taxon>eudicotyledons</taxon>
        <taxon>Gunneridae</taxon>
        <taxon>Pentapetalae</taxon>
        <taxon>rosids</taxon>
        <taxon>malvids</taxon>
        <taxon>Malvales</taxon>
        <taxon>Malvaceae</taxon>
        <taxon>Malvoideae</taxon>
        <taxon>Hibiscus</taxon>
    </lineage>
</organism>
<accession>A0ABR2NF10</accession>
<gene>
    <name evidence="2" type="ORF">V6N11_024412</name>
</gene>
<comment type="caution">
    <text evidence="2">The sequence shown here is derived from an EMBL/GenBank/DDBJ whole genome shotgun (WGS) entry which is preliminary data.</text>
</comment>
<dbReference type="InterPro" id="IPR001878">
    <property type="entry name" value="Znf_CCHC"/>
</dbReference>
<name>A0ABR2NF10_9ROSI</name>
<dbReference type="InterPro" id="IPR036875">
    <property type="entry name" value="Znf_CCHC_sf"/>
</dbReference>
<evidence type="ECO:0000259" key="1">
    <source>
        <dbReference type="Pfam" id="PF00098"/>
    </source>
</evidence>
<dbReference type="Gene3D" id="4.10.60.10">
    <property type="entry name" value="Zinc finger, CCHC-type"/>
    <property type="match status" value="1"/>
</dbReference>
<protein>
    <recommendedName>
        <fullName evidence="1">CCHC-type domain-containing protein</fullName>
    </recommendedName>
</protein>
<sequence length="66" mass="7085">MNDRRNSDGGFYNCGDPNNLARDCNNNAGSYDNNDNYNRVVKDAGGSFGGGAGKCYNCGKFGHLLQ</sequence>
<dbReference type="Proteomes" id="UP001396334">
    <property type="component" value="Unassembled WGS sequence"/>
</dbReference>
<evidence type="ECO:0000313" key="3">
    <source>
        <dbReference type="Proteomes" id="UP001396334"/>
    </source>
</evidence>